<dbReference type="InterPro" id="IPR012337">
    <property type="entry name" value="RNaseH-like_sf"/>
</dbReference>
<evidence type="ECO:0000259" key="1">
    <source>
        <dbReference type="PROSITE" id="PS50994"/>
    </source>
</evidence>
<sequence>MAILENYSRAILASAVTLSQDANAYLSVLHAAIERYGSPETNVTDGGSIFRSDRAKGVYRTLGIRKEKIERGQAWQSFIETNYNLQRRLADHSFARAETWEELVAEHDLWLERHNTQRHFAHEGRTDGRRSPSEVLGPVRVVRHHPTDLSRAFFSTSLVRRFDASGYARVRHWRVYAEEGLAAREGAVWLGDGEMAVEYAGRTLSRYDVSLSRNARLESVTNPCLFATQYQRSRPQPRLFELQDWLGDAGGLKALRLDAYAARARRRPETLQRPLFPYLEAL</sequence>
<accession>A0A6J4Q8S2</accession>
<evidence type="ECO:0000313" key="2">
    <source>
        <dbReference type="EMBL" id="CAA9431070.1"/>
    </source>
</evidence>
<dbReference type="GO" id="GO:0003676">
    <property type="term" value="F:nucleic acid binding"/>
    <property type="evidence" value="ECO:0007669"/>
    <property type="project" value="InterPro"/>
</dbReference>
<reference evidence="2" key="1">
    <citation type="submission" date="2020-02" db="EMBL/GenBank/DDBJ databases">
        <authorList>
            <person name="Meier V. D."/>
        </authorList>
    </citation>
    <scope>NUCLEOTIDE SEQUENCE</scope>
    <source>
        <strain evidence="2">AVDCRST_MAG82</strain>
    </source>
</reference>
<dbReference type="GO" id="GO:0015074">
    <property type="term" value="P:DNA integration"/>
    <property type="evidence" value="ECO:0007669"/>
    <property type="project" value="InterPro"/>
</dbReference>
<feature type="domain" description="Integrase catalytic" evidence="1">
    <location>
        <begin position="1"/>
        <end position="140"/>
    </location>
</feature>
<organism evidence="2">
    <name type="scientific">uncultured Rubrobacteraceae bacterium</name>
    <dbReference type="NCBI Taxonomy" id="349277"/>
    <lineage>
        <taxon>Bacteria</taxon>
        <taxon>Bacillati</taxon>
        <taxon>Actinomycetota</taxon>
        <taxon>Rubrobacteria</taxon>
        <taxon>Rubrobacterales</taxon>
        <taxon>Rubrobacteraceae</taxon>
        <taxon>environmental samples</taxon>
    </lineage>
</organism>
<gene>
    <name evidence="2" type="ORF">AVDCRST_MAG82-2111</name>
</gene>
<dbReference type="SUPFAM" id="SSF53098">
    <property type="entry name" value="Ribonuclease H-like"/>
    <property type="match status" value="1"/>
</dbReference>
<protein>
    <recommendedName>
        <fullName evidence="1">Integrase catalytic domain-containing protein</fullName>
    </recommendedName>
</protein>
<dbReference type="InterPro" id="IPR036397">
    <property type="entry name" value="RNaseH_sf"/>
</dbReference>
<dbReference type="Gene3D" id="3.30.420.10">
    <property type="entry name" value="Ribonuclease H-like superfamily/Ribonuclease H"/>
    <property type="match status" value="1"/>
</dbReference>
<dbReference type="AlphaFoldDB" id="A0A6J4Q8S2"/>
<name>A0A6J4Q8S2_9ACTN</name>
<dbReference type="InterPro" id="IPR001584">
    <property type="entry name" value="Integrase_cat-core"/>
</dbReference>
<dbReference type="PROSITE" id="PS50994">
    <property type="entry name" value="INTEGRASE"/>
    <property type="match status" value="1"/>
</dbReference>
<dbReference type="EMBL" id="CADCVA010000293">
    <property type="protein sequence ID" value="CAA9431070.1"/>
    <property type="molecule type" value="Genomic_DNA"/>
</dbReference>
<proteinExistence type="predicted"/>